<dbReference type="EMBL" id="CAJOBH010002564">
    <property type="protein sequence ID" value="CAF3912873.1"/>
    <property type="molecule type" value="Genomic_DNA"/>
</dbReference>
<evidence type="ECO:0000313" key="6">
    <source>
        <dbReference type="EMBL" id="CAF4121387.1"/>
    </source>
</evidence>
<sequence>MNFQSVLNKQSTLVGYAVEINHHSPLKFKFIIIKRMTTVSISIKYEKYSFLCILNRRQRQIIDSSEGFLTTSLNLTTQQVYVIRDKTKKIEYINLLSIDSSSSHATYTAGSLLISYIIPNDNIQRKFLIKLTSTIITKTVCDCEEYATLLSSSINVTHFDLISSSMQIILIN</sequence>
<dbReference type="AlphaFoldDB" id="A0A816EQ24"/>
<evidence type="ECO:0000313" key="2">
    <source>
        <dbReference type="EMBL" id="CAF1650424.1"/>
    </source>
</evidence>
<comment type="caution">
    <text evidence="2">The sequence shown here is derived from an EMBL/GenBank/DDBJ whole genome shotgun (WGS) entry which is preliminary data.</text>
</comment>
<dbReference type="EMBL" id="CAJNOW010016462">
    <property type="protein sequence ID" value="CAF1650424.1"/>
    <property type="molecule type" value="Genomic_DNA"/>
</dbReference>
<gene>
    <name evidence="4" type="ORF">BYL167_LOCUS9078</name>
    <name evidence="1" type="ORF">CJN711_LOCUS38294</name>
    <name evidence="5" type="ORF">GIL414_LOCUS7395</name>
    <name evidence="2" type="ORF">KQP761_LOCUS29872</name>
    <name evidence="3" type="ORF">MBJ925_LOCUS26282</name>
    <name evidence="6" type="ORF">SMN809_LOCUS18302</name>
</gene>
<reference evidence="2" key="1">
    <citation type="submission" date="2021-02" db="EMBL/GenBank/DDBJ databases">
        <authorList>
            <person name="Nowell W R."/>
        </authorList>
    </citation>
    <scope>NUCLEOTIDE SEQUENCE</scope>
</reference>
<dbReference type="EMBL" id="CAJOBJ010002249">
    <property type="protein sequence ID" value="CAF3917500.1"/>
    <property type="molecule type" value="Genomic_DNA"/>
</dbReference>
<evidence type="ECO:0000313" key="3">
    <source>
        <dbReference type="EMBL" id="CAF2123282.1"/>
    </source>
</evidence>
<name>A0A816EQ24_9BILA</name>
<proteinExistence type="predicted"/>
<evidence type="ECO:0000313" key="4">
    <source>
        <dbReference type="EMBL" id="CAF3912873.1"/>
    </source>
</evidence>
<accession>A0A816EQ24</accession>
<evidence type="ECO:0000313" key="7">
    <source>
        <dbReference type="Proteomes" id="UP000663834"/>
    </source>
</evidence>
<evidence type="ECO:0000313" key="1">
    <source>
        <dbReference type="EMBL" id="CAF1623227.1"/>
    </source>
</evidence>
<protein>
    <submittedName>
        <fullName evidence="2">Uncharacterized protein</fullName>
    </submittedName>
</protein>
<dbReference type="EMBL" id="CAJOBI010008763">
    <property type="protein sequence ID" value="CAF4121387.1"/>
    <property type="molecule type" value="Genomic_DNA"/>
</dbReference>
<dbReference type="Proteomes" id="UP000681720">
    <property type="component" value="Unassembled WGS sequence"/>
</dbReference>
<dbReference type="Proteomes" id="UP000663834">
    <property type="component" value="Unassembled WGS sequence"/>
</dbReference>
<dbReference type="Proteomes" id="UP000681967">
    <property type="component" value="Unassembled WGS sequence"/>
</dbReference>
<dbReference type="Proteomes" id="UP000663824">
    <property type="component" value="Unassembled WGS sequence"/>
</dbReference>
<evidence type="ECO:0000313" key="5">
    <source>
        <dbReference type="EMBL" id="CAF3917500.1"/>
    </source>
</evidence>
<dbReference type="EMBL" id="CAJNOV010018667">
    <property type="protein sequence ID" value="CAF1623227.1"/>
    <property type="molecule type" value="Genomic_DNA"/>
</dbReference>
<dbReference type="EMBL" id="CAJNRE010013986">
    <property type="protein sequence ID" value="CAF2123282.1"/>
    <property type="molecule type" value="Genomic_DNA"/>
</dbReference>
<dbReference type="Proteomes" id="UP000663855">
    <property type="component" value="Unassembled WGS sequence"/>
</dbReference>
<dbReference type="Proteomes" id="UP000676336">
    <property type="component" value="Unassembled WGS sequence"/>
</dbReference>
<organism evidence="2 7">
    <name type="scientific">Rotaria magnacalcarata</name>
    <dbReference type="NCBI Taxonomy" id="392030"/>
    <lineage>
        <taxon>Eukaryota</taxon>
        <taxon>Metazoa</taxon>
        <taxon>Spiralia</taxon>
        <taxon>Gnathifera</taxon>
        <taxon>Rotifera</taxon>
        <taxon>Eurotatoria</taxon>
        <taxon>Bdelloidea</taxon>
        <taxon>Philodinida</taxon>
        <taxon>Philodinidae</taxon>
        <taxon>Rotaria</taxon>
    </lineage>
</organism>